<reference evidence="2" key="2">
    <citation type="submission" date="2021-03" db="EMBL/GenBank/DDBJ databases">
        <authorList>
            <person name="Artuso I."/>
            <person name="Turrini P."/>
            <person name="Pirolo M."/>
            <person name="Lugli G.A."/>
            <person name="Ventura M."/>
            <person name="Visca P."/>
        </authorList>
    </citation>
    <scope>NUCLEOTIDE SEQUENCE</scope>
    <source>
        <strain evidence="2">LMG 26462</strain>
    </source>
</reference>
<keyword evidence="3" id="KW-1185">Reference proteome</keyword>
<dbReference type="AlphaFoldDB" id="A0A9X1AFC4"/>
<comment type="caution">
    <text evidence="2">The sequence shown here is derived from an EMBL/GenBank/DDBJ whole genome shotgun (WGS) entry which is preliminary data.</text>
</comment>
<sequence>MRAYLRVFASGLLLSGCANGGAFVSTGSVNYGALVGGLRCEVEDVIAYDRRETTSAKFFYDGNVAMKRQANIVVKINGQFNRDAGFSLGLEKYGIGRADLVSASAGLSGRIDETGTVVMGDTVVPDESKCDRGRTGAYDLSRLSLLAWYKSVSARVEDKAASSYLSEMTYYRNGSVVFGRNGLAFSFLTPGTISPGLGFTAAQSAEITIVFADMPSERTTKIDPKSLEALAEIIRSGGRKGAGGGRTGADATSPAEILRDRQIDTLNDRLKTLIIQPRL</sequence>
<name>A0A9X1AFC4_9HYPH</name>
<evidence type="ECO:0000256" key="1">
    <source>
        <dbReference type="SAM" id="SignalP"/>
    </source>
</evidence>
<gene>
    <name evidence="2" type="ORF">J1C56_25495</name>
</gene>
<keyword evidence="1" id="KW-0732">Signal</keyword>
<feature type="chain" id="PRO_5040727779" description="Lipoprotein" evidence="1">
    <location>
        <begin position="21"/>
        <end position="279"/>
    </location>
</feature>
<accession>A0A9X1AFC4</accession>
<reference evidence="2" key="1">
    <citation type="journal article" date="2021" name="Microorganisms">
        <title>Phylogenomic Reconstruction and Metabolic Potential of the Genus Aminobacter.</title>
        <authorList>
            <person name="Artuso I."/>
            <person name="Turrini P."/>
            <person name="Pirolo M."/>
            <person name="Lugli G.A."/>
            <person name="Ventura M."/>
            <person name="Visca P."/>
        </authorList>
    </citation>
    <scope>NUCLEOTIDE SEQUENCE</scope>
    <source>
        <strain evidence="2">LMG 26462</strain>
    </source>
</reference>
<protein>
    <recommendedName>
        <fullName evidence="4">Lipoprotein</fullName>
    </recommendedName>
</protein>
<proteinExistence type="predicted"/>
<dbReference type="PROSITE" id="PS51257">
    <property type="entry name" value="PROKAR_LIPOPROTEIN"/>
    <property type="match status" value="1"/>
</dbReference>
<dbReference type="Proteomes" id="UP001138921">
    <property type="component" value="Unassembled WGS sequence"/>
</dbReference>
<evidence type="ECO:0000313" key="3">
    <source>
        <dbReference type="Proteomes" id="UP001138921"/>
    </source>
</evidence>
<dbReference type="RefSeq" id="WP_214392796.1">
    <property type="nucleotide sequence ID" value="NZ_JAFLWW010000009.1"/>
</dbReference>
<organism evidence="2 3">
    <name type="scientific">Aminobacter anthyllidis</name>
    <dbReference type="NCBI Taxonomy" id="1035067"/>
    <lineage>
        <taxon>Bacteria</taxon>
        <taxon>Pseudomonadati</taxon>
        <taxon>Pseudomonadota</taxon>
        <taxon>Alphaproteobacteria</taxon>
        <taxon>Hyphomicrobiales</taxon>
        <taxon>Phyllobacteriaceae</taxon>
        <taxon>Aminobacter</taxon>
    </lineage>
</organism>
<evidence type="ECO:0000313" key="2">
    <source>
        <dbReference type="EMBL" id="MBT1158934.1"/>
    </source>
</evidence>
<feature type="signal peptide" evidence="1">
    <location>
        <begin position="1"/>
        <end position="20"/>
    </location>
</feature>
<dbReference type="EMBL" id="JAFLWW010000009">
    <property type="protein sequence ID" value="MBT1158934.1"/>
    <property type="molecule type" value="Genomic_DNA"/>
</dbReference>
<evidence type="ECO:0008006" key="4">
    <source>
        <dbReference type="Google" id="ProtNLM"/>
    </source>
</evidence>